<keyword evidence="11" id="KW-0732">Signal</keyword>
<accession>A0A9P6ED80</accession>
<keyword evidence="5 10" id="KW-0812">Transmembrane</keyword>
<evidence type="ECO:0000256" key="3">
    <source>
        <dbReference type="ARBA" id="ARBA00022676"/>
    </source>
</evidence>
<evidence type="ECO:0000256" key="5">
    <source>
        <dbReference type="ARBA" id="ARBA00022692"/>
    </source>
</evidence>
<evidence type="ECO:0000256" key="2">
    <source>
        <dbReference type="ARBA" id="ARBA00006065"/>
    </source>
</evidence>
<reference evidence="12" key="1">
    <citation type="submission" date="2020-11" db="EMBL/GenBank/DDBJ databases">
        <authorList>
            <consortium name="DOE Joint Genome Institute"/>
            <person name="Ahrendt S."/>
            <person name="Riley R."/>
            <person name="Andreopoulos W."/>
            <person name="Labutti K."/>
            <person name="Pangilinan J."/>
            <person name="Ruiz-Duenas F.J."/>
            <person name="Barrasa J.M."/>
            <person name="Sanchez-Garcia M."/>
            <person name="Camarero S."/>
            <person name="Miyauchi S."/>
            <person name="Serrano A."/>
            <person name="Linde D."/>
            <person name="Babiker R."/>
            <person name="Drula E."/>
            <person name="Ayuso-Fernandez I."/>
            <person name="Pacheco R."/>
            <person name="Padilla G."/>
            <person name="Ferreira P."/>
            <person name="Barriuso J."/>
            <person name="Kellner H."/>
            <person name="Castanera R."/>
            <person name="Alfaro M."/>
            <person name="Ramirez L."/>
            <person name="Pisabarro A.G."/>
            <person name="Kuo A."/>
            <person name="Tritt A."/>
            <person name="Lipzen A."/>
            <person name="He G."/>
            <person name="Yan M."/>
            <person name="Ng V."/>
            <person name="Cullen D."/>
            <person name="Martin F."/>
            <person name="Rosso M.-N."/>
            <person name="Henrissat B."/>
            <person name="Hibbett D."/>
            <person name="Martinez A.T."/>
            <person name="Grigoriev I.V."/>
        </authorList>
    </citation>
    <scope>NUCLEOTIDE SEQUENCE</scope>
    <source>
        <strain evidence="12">CBS 506.95</strain>
    </source>
</reference>
<comment type="subcellular location">
    <subcellularLocation>
        <location evidence="1 10">Endoplasmic reticulum membrane</location>
        <topology evidence="1 10">Multi-pass membrane protein</topology>
    </subcellularLocation>
</comment>
<gene>
    <name evidence="12" type="ORF">CPB83DRAFT_907962</name>
</gene>
<name>A0A9P6ED80_9AGAR</name>
<dbReference type="EMBL" id="MU157865">
    <property type="protein sequence ID" value="KAF9526942.1"/>
    <property type="molecule type" value="Genomic_DNA"/>
</dbReference>
<evidence type="ECO:0000313" key="13">
    <source>
        <dbReference type="Proteomes" id="UP000807306"/>
    </source>
</evidence>
<dbReference type="GO" id="GO:0000026">
    <property type="term" value="F:alpha-1,2-mannosyltransferase activity"/>
    <property type="evidence" value="ECO:0007669"/>
    <property type="project" value="TreeGrafter"/>
</dbReference>
<dbReference type="InterPro" id="IPR005599">
    <property type="entry name" value="GPI_mannosylTrfase"/>
</dbReference>
<feature type="transmembrane region" description="Helical" evidence="10">
    <location>
        <begin position="217"/>
        <end position="240"/>
    </location>
</feature>
<feature type="transmembrane region" description="Helical" evidence="10">
    <location>
        <begin position="117"/>
        <end position="134"/>
    </location>
</feature>
<feature type="signal peptide" evidence="11">
    <location>
        <begin position="1"/>
        <end position="18"/>
    </location>
</feature>
<dbReference type="GO" id="GO:0006506">
    <property type="term" value="P:GPI anchor biosynthetic process"/>
    <property type="evidence" value="ECO:0007669"/>
    <property type="project" value="TreeGrafter"/>
</dbReference>
<evidence type="ECO:0000256" key="9">
    <source>
        <dbReference type="ARBA" id="ARBA00024708"/>
    </source>
</evidence>
<organism evidence="12 13">
    <name type="scientific">Crepidotus variabilis</name>
    <dbReference type="NCBI Taxonomy" id="179855"/>
    <lineage>
        <taxon>Eukaryota</taxon>
        <taxon>Fungi</taxon>
        <taxon>Dikarya</taxon>
        <taxon>Basidiomycota</taxon>
        <taxon>Agaricomycotina</taxon>
        <taxon>Agaricomycetes</taxon>
        <taxon>Agaricomycetidae</taxon>
        <taxon>Agaricales</taxon>
        <taxon>Agaricineae</taxon>
        <taxon>Crepidotaceae</taxon>
        <taxon>Crepidotus</taxon>
    </lineage>
</organism>
<comment type="caution">
    <text evidence="12">The sequence shown here is derived from an EMBL/GenBank/DDBJ whole genome shotgun (WGS) entry which is preliminary data.</text>
</comment>
<evidence type="ECO:0000256" key="7">
    <source>
        <dbReference type="ARBA" id="ARBA00022989"/>
    </source>
</evidence>
<dbReference type="PANTHER" id="PTHR22760:SF4">
    <property type="entry name" value="GPI MANNOSYLTRANSFERASE 3"/>
    <property type="match status" value="1"/>
</dbReference>
<evidence type="ECO:0000256" key="11">
    <source>
        <dbReference type="SAM" id="SignalP"/>
    </source>
</evidence>
<keyword evidence="3 10" id="KW-0328">Glycosyltransferase</keyword>
<dbReference type="Proteomes" id="UP000807306">
    <property type="component" value="Unassembled WGS sequence"/>
</dbReference>
<keyword evidence="4" id="KW-0808">Transferase</keyword>
<keyword evidence="8 10" id="KW-0472">Membrane</keyword>
<dbReference type="PANTHER" id="PTHR22760">
    <property type="entry name" value="GLYCOSYLTRANSFERASE"/>
    <property type="match status" value="1"/>
</dbReference>
<evidence type="ECO:0000256" key="4">
    <source>
        <dbReference type="ARBA" id="ARBA00022679"/>
    </source>
</evidence>
<evidence type="ECO:0000256" key="6">
    <source>
        <dbReference type="ARBA" id="ARBA00022824"/>
    </source>
</evidence>
<dbReference type="EC" id="2.4.1.-" evidence="10"/>
<proteinExistence type="inferred from homology"/>
<feature type="transmembrane region" description="Helical" evidence="10">
    <location>
        <begin position="267"/>
        <end position="292"/>
    </location>
</feature>
<evidence type="ECO:0000256" key="1">
    <source>
        <dbReference type="ARBA" id="ARBA00004477"/>
    </source>
</evidence>
<dbReference type="OrthoDB" id="416834at2759"/>
<keyword evidence="13" id="KW-1185">Reference proteome</keyword>
<evidence type="ECO:0000256" key="10">
    <source>
        <dbReference type="RuleBase" id="RU363075"/>
    </source>
</evidence>
<feature type="transmembrane region" description="Helical" evidence="10">
    <location>
        <begin position="179"/>
        <end position="205"/>
    </location>
</feature>
<dbReference type="Pfam" id="PF03901">
    <property type="entry name" value="Glyco_transf_22"/>
    <property type="match status" value="1"/>
</dbReference>
<comment type="function">
    <text evidence="9">Mannosyltransferase involved in glycosylphosphatidylinositol-anchor biosynthesis. Transfers the third mannose to Man2-GlcN-acyl-PI during GPI precursor assembly.</text>
</comment>
<sequence>MDELTILALSVRILIALCTRTYFQPDEYFQSLEPAHHIVFGYGYLTWEWLAPQPIRSILYPALNVPIYTLLKITGLHNAGALGEWLMIISPKIMHGAFAACTDIFLSEITRKTIGPVYVPAAVFFSLTSFFHALSLSRSLSNSLETALTTIAFAQYPWDASPNISIQLIYNRFNLRKCILFSALACMIRPTNAVIWVFLYANLLWAVKQNSFVLRRVLLDILLIGSAAVTFLFAIDSAYYGKPTFTPLNFLRTNLSSVSSFYGTNAWYSYLLQTVPILCTTALPFTIDGIWVTITRSSTRDTPLRTMLMTLAWTITIFSFGSHKEWRFLHPILPLFHIFAAKSILDRSTRLQKISTKSNPSNTPFSPITTLAYRCGLQGIKQRYLVFTLLTLPASFFVVLVYGSAPISVLGFLRNIPAEELGPSTVGFLMPCHSTPGFAYLHRKALTRAGSWALGCEPPLQHQYPSEYKDQTDIFYDSPQEYLEMYFPKSVNPSFPPSPLPTSIVGKPAPEPMLSSEQGRLRHPWQHEWPKYLVFFGHLLWQEGVQDILEDNGYREVWKGGREFEGDEKRKGGVRVWKWHSTIEDA</sequence>
<evidence type="ECO:0000313" key="12">
    <source>
        <dbReference type="EMBL" id="KAF9526942.1"/>
    </source>
</evidence>
<dbReference type="GO" id="GO:0005789">
    <property type="term" value="C:endoplasmic reticulum membrane"/>
    <property type="evidence" value="ECO:0007669"/>
    <property type="project" value="UniProtKB-SubCell"/>
</dbReference>
<evidence type="ECO:0000256" key="8">
    <source>
        <dbReference type="ARBA" id="ARBA00023136"/>
    </source>
</evidence>
<feature type="transmembrane region" description="Helical" evidence="10">
    <location>
        <begin position="384"/>
        <end position="405"/>
    </location>
</feature>
<feature type="chain" id="PRO_5040252997" description="Mannosyltransferase" evidence="11">
    <location>
        <begin position="19"/>
        <end position="586"/>
    </location>
</feature>
<comment type="similarity">
    <text evidence="2">Belongs to the glycosyltransferase 22 family. PIGB subfamily.</text>
</comment>
<protein>
    <recommendedName>
        <fullName evidence="10">Mannosyltransferase</fullName>
        <ecNumber evidence="10">2.4.1.-</ecNumber>
    </recommendedName>
</protein>
<dbReference type="AlphaFoldDB" id="A0A9P6ED80"/>
<keyword evidence="7 10" id="KW-1133">Transmembrane helix</keyword>
<keyword evidence="6 10" id="KW-0256">Endoplasmic reticulum</keyword>